<name>D9WUV9_9ACTN</name>
<organism evidence="2 3">
    <name type="scientific">Streptomyces himastatinicus ATCC 53653</name>
    <dbReference type="NCBI Taxonomy" id="457427"/>
    <lineage>
        <taxon>Bacteria</taxon>
        <taxon>Bacillati</taxon>
        <taxon>Actinomycetota</taxon>
        <taxon>Actinomycetes</taxon>
        <taxon>Kitasatosporales</taxon>
        <taxon>Streptomycetaceae</taxon>
        <taxon>Streptomyces</taxon>
        <taxon>Streptomyces violaceusniger group</taxon>
    </lineage>
</organism>
<gene>
    <name evidence="2" type="ORF">SSOG_06205</name>
</gene>
<sequence length="147" mass="16287">MNRPCMESTMTSRAEQWTPPNGPDPVALQAGEWWDAVRVPDTIGERALAFLGGHSGAVIQDTYSTLYWLVTPSAAASWNLRGVHVLTATEGVATYLGVPPTHRLTRPGTYWRVPFTQDWYLTDPWRLYKALVHSTLTESDAAGEGSR</sequence>
<protein>
    <submittedName>
        <fullName evidence="2">Uncharacterized protein</fullName>
    </submittedName>
</protein>
<dbReference type="Proteomes" id="UP000003963">
    <property type="component" value="Unassembled WGS sequence"/>
</dbReference>
<dbReference type="AlphaFoldDB" id="D9WUV9"/>
<reference evidence="2 3" key="1">
    <citation type="submission" date="2009-02" db="EMBL/GenBank/DDBJ databases">
        <title>Annotation of Streptomyces hygroscopicus strain ATCC 53653.</title>
        <authorList>
            <consortium name="The Broad Institute Genome Sequencing Platform"/>
            <consortium name="Broad Institute Microbial Sequencing Center"/>
            <person name="Fischbach M."/>
            <person name="Godfrey P."/>
            <person name="Ward D."/>
            <person name="Young S."/>
            <person name="Zeng Q."/>
            <person name="Koehrsen M."/>
            <person name="Alvarado L."/>
            <person name="Berlin A.M."/>
            <person name="Bochicchio J."/>
            <person name="Borenstein D."/>
            <person name="Chapman S.B."/>
            <person name="Chen Z."/>
            <person name="Engels R."/>
            <person name="Freedman E."/>
            <person name="Gellesch M."/>
            <person name="Goldberg J."/>
            <person name="Griggs A."/>
            <person name="Gujja S."/>
            <person name="Heilman E.R."/>
            <person name="Heiman D.I."/>
            <person name="Hepburn T.A."/>
            <person name="Howarth C."/>
            <person name="Jen D."/>
            <person name="Larson L."/>
            <person name="Lewis B."/>
            <person name="Mehta T."/>
            <person name="Park D."/>
            <person name="Pearson M."/>
            <person name="Richards J."/>
            <person name="Roberts A."/>
            <person name="Saif S."/>
            <person name="Shea T.D."/>
            <person name="Shenoy N."/>
            <person name="Sisk P."/>
            <person name="Stolte C."/>
            <person name="Sykes S.N."/>
            <person name="Thomson T."/>
            <person name="Walk T."/>
            <person name="White J."/>
            <person name="Yandava C."/>
            <person name="Straight P."/>
            <person name="Clardy J."/>
            <person name="Hung D."/>
            <person name="Kolter R."/>
            <person name="Mekalanos J."/>
            <person name="Walker S."/>
            <person name="Walsh C.T."/>
            <person name="Wieland-Brown L.C."/>
            <person name="Haas B."/>
            <person name="Nusbaum C."/>
            <person name="Birren B."/>
        </authorList>
    </citation>
    <scope>NUCLEOTIDE SEQUENCE [LARGE SCALE GENOMIC DNA]</scope>
    <source>
        <strain evidence="2 3">ATCC 53653</strain>
    </source>
</reference>
<evidence type="ECO:0000256" key="1">
    <source>
        <dbReference type="SAM" id="MobiDB-lite"/>
    </source>
</evidence>
<accession>D9WUV9</accession>
<proteinExistence type="predicted"/>
<evidence type="ECO:0000313" key="3">
    <source>
        <dbReference type="Proteomes" id="UP000003963"/>
    </source>
</evidence>
<feature type="region of interest" description="Disordered" evidence="1">
    <location>
        <begin position="1"/>
        <end position="22"/>
    </location>
</feature>
<dbReference type="EMBL" id="GG657754">
    <property type="protein sequence ID" value="EFL26491.1"/>
    <property type="molecule type" value="Genomic_DNA"/>
</dbReference>
<dbReference type="STRING" id="457427.SSOG_06205"/>
<evidence type="ECO:0000313" key="2">
    <source>
        <dbReference type="EMBL" id="EFL26491.1"/>
    </source>
</evidence>
<keyword evidence="3" id="KW-1185">Reference proteome</keyword>
<feature type="compositionally biased region" description="Polar residues" evidence="1">
    <location>
        <begin position="8"/>
        <end position="19"/>
    </location>
</feature>
<dbReference type="HOGENOM" id="CLU_092429_3_0_11"/>